<dbReference type="Proteomes" id="UP001647509">
    <property type="component" value="Unassembled WGS sequence"/>
</dbReference>
<accession>A0ACC5U5K9</accession>
<proteinExistence type="predicted"/>
<sequence length="322" mass="36005">MGDVAMSAPVVRALIEQYPKVNITILTRGFFKPFFRDIPRVTVFSAEVKGKHKGVRGLYKLAQELNKSHFFAVADLHHVLRSKILKLFLNSKRFIALDKGREAKRLLVSGEKFEPLKTTLQRYVDVFDKLGFPVDLSKPTFPKRVALNEKLLELLGRDSKKWIGIAPFAAHQGKVYPLDLMKQVVEKLTADYKVILFGGKEDRDPLSRFENTINLAGKLSFDEELDIISNLDIMLSMDSGNAHLAAMLGVKVITIWGVTHPFAGFAPFNQPGDYALCADRIQFPKVPTSVYGNKYPEGYENAAGSIAPEVVVTKINRVLASI</sequence>
<dbReference type="EMBL" id="JAHKPD010000008">
    <property type="protein sequence ID" value="MBU2949607.1"/>
    <property type="molecule type" value="Genomic_DNA"/>
</dbReference>
<name>A0ACC5U5K9_9FLAO</name>
<organism evidence="1 2">
    <name type="scientific">Pseudotamlana agarivorans</name>
    <dbReference type="NCBI Taxonomy" id="481183"/>
    <lineage>
        <taxon>Bacteria</taxon>
        <taxon>Pseudomonadati</taxon>
        <taxon>Bacteroidota</taxon>
        <taxon>Flavobacteriia</taxon>
        <taxon>Flavobacteriales</taxon>
        <taxon>Flavobacteriaceae</taxon>
        <taxon>Pseudotamlana</taxon>
    </lineage>
</organism>
<keyword evidence="2" id="KW-1185">Reference proteome</keyword>
<evidence type="ECO:0000313" key="2">
    <source>
        <dbReference type="Proteomes" id="UP001647509"/>
    </source>
</evidence>
<evidence type="ECO:0000313" key="1">
    <source>
        <dbReference type="EMBL" id="MBU2949607.1"/>
    </source>
</evidence>
<protein>
    <submittedName>
        <fullName evidence="1">Glycosyltransferase family 9 protein</fullName>
    </submittedName>
</protein>
<reference evidence="1" key="1">
    <citation type="submission" date="2021-05" db="EMBL/GenBank/DDBJ databases">
        <title>Draft genomes of bacteria isolated from model marine particles.</title>
        <authorList>
            <person name="Datta M.S."/>
            <person name="Schwartzman J.A."/>
            <person name="Enke T.N."/>
            <person name="Saavedra J."/>
            <person name="Cermak N."/>
            <person name="Cordero O.X."/>
        </authorList>
    </citation>
    <scope>NUCLEOTIDE SEQUENCE</scope>
    <source>
        <strain evidence="1">I2M19</strain>
    </source>
</reference>
<comment type="caution">
    <text evidence="1">The sequence shown here is derived from an EMBL/GenBank/DDBJ whole genome shotgun (WGS) entry which is preliminary data.</text>
</comment>
<gene>
    <name evidence="1" type="ORF">KO493_02720</name>
</gene>